<sequence length="562" mass="62071">MEQHDFLQGSPEWHAHRATHFNASDAPAMLGISPYKTRSQLLDELATGITPEVDEATQRRFDDGHRFEALARPVAEKIIGRKLYPIVGTEGKLSASFDGLTMDEAICFEHKSLNGAIRAVETAADIPEYIRAQMEQQLMVSGAKTCLFLASNWNADGELVEEIHVYYDPDQAMRDRLLQGWTQFAIDIENYKPRVTAEMPKAEVSIELPALFINAHGSITSSNMEAYGIALKSKLAEVRKIKLITDQDFSNAKEAAKMFREQCQKLKLAKEAMLAQTVSIGEAAQMMDAWGEDLRTTALQLEKDVEKEDLAKKRLMVTEAALAFAAHVEALETETRPIQLNLQKPDFAAVIKGKRNYTSMQDAIDTELASAKIVSDAVAKDVRTKLAWCKETSAGFGFLFADLSQIITKPLDDFKLVVTTRITEHKAAEAAKLEAERMRIQAEEEVKARAKVEAEQRAAAEAEAIEGRRKAVALAEQERALATKHHTPPESQAVTLDGAQPSLVKTEPAAPVTAKVIPILESAPIRPLDIEIIDAVAEHFGVEYQTAKDWVLEVAENLAVAA</sequence>
<evidence type="ECO:0000256" key="1">
    <source>
        <dbReference type="SAM" id="Coils"/>
    </source>
</evidence>
<dbReference type="EMBL" id="CP001965">
    <property type="protein sequence ID" value="ADE12177.1"/>
    <property type="molecule type" value="Genomic_DNA"/>
</dbReference>
<keyword evidence="3" id="KW-0255">Endonuclease</keyword>
<keyword evidence="1" id="KW-0175">Coiled coil</keyword>
<name>D5CT91_SIDLE</name>
<dbReference type="SUPFAM" id="SSF52980">
    <property type="entry name" value="Restriction endonuclease-like"/>
    <property type="match status" value="1"/>
</dbReference>
<dbReference type="RefSeq" id="WP_013030075.1">
    <property type="nucleotide sequence ID" value="NC_013959.1"/>
</dbReference>
<keyword evidence="4" id="KW-1185">Reference proteome</keyword>
<dbReference type="STRING" id="580332.Slit_1948"/>
<dbReference type="HOGENOM" id="CLU_029335_0_0_4"/>
<dbReference type="Proteomes" id="UP000001625">
    <property type="component" value="Chromosome"/>
</dbReference>
<reference evidence="3 4" key="1">
    <citation type="submission" date="2010-03" db="EMBL/GenBank/DDBJ databases">
        <title>Complete sequence of Sideroxydans lithotrophicus ES-1.</title>
        <authorList>
            <consortium name="US DOE Joint Genome Institute"/>
            <person name="Lucas S."/>
            <person name="Copeland A."/>
            <person name="Lapidus A."/>
            <person name="Cheng J.-F."/>
            <person name="Bruce D."/>
            <person name="Goodwin L."/>
            <person name="Pitluck S."/>
            <person name="Munk A.C."/>
            <person name="Detter J.C."/>
            <person name="Han C."/>
            <person name="Tapia R."/>
            <person name="Larimer F."/>
            <person name="Land M."/>
            <person name="Hauser L."/>
            <person name="Kyrpides N."/>
            <person name="Ivanova N."/>
            <person name="Emerson D."/>
            <person name="Woyke T."/>
        </authorList>
    </citation>
    <scope>NUCLEOTIDE SEQUENCE [LARGE SCALE GENOMIC DNA]</scope>
    <source>
        <strain evidence="3 4">ES-1</strain>
    </source>
</reference>
<dbReference type="InterPro" id="IPR017482">
    <property type="entry name" value="Lambda-type_endonuclease"/>
</dbReference>
<dbReference type="OrthoDB" id="9135654at2"/>
<dbReference type="InterPro" id="IPR011335">
    <property type="entry name" value="Restrct_endonuc-II-like"/>
</dbReference>
<feature type="coiled-coil region" evidence="1">
    <location>
        <begin position="425"/>
        <end position="455"/>
    </location>
</feature>
<dbReference type="NCBIfam" id="TIGR03033">
    <property type="entry name" value="phage_rel_nuc"/>
    <property type="match status" value="1"/>
</dbReference>
<organism evidence="3 4">
    <name type="scientific">Sideroxydans lithotrophicus (strain ES-1)</name>
    <dbReference type="NCBI Taxonomy" id="580332"/>
    <lineage>
        <taxon>Bacteria</taxon>
        <taxon>Pseudomonadati</taxon>
        <taxon>Pseudomonadota</taxon>
        <taxon>Betaproteobacteria</taxon>
        <taxon>Nitrosomonadales</taxon>
        <taxon>Gallionellaceae</taxon>
        <taxon>Sideroxydans</taxon>
    </lineage>
</organism>
<accession>D5CT91</accession>
<evidence type="ECO:0000259" key="2">
    <source>
        <dbReference type="Pfam" id="PF09588"/>
    </source>
</evidence>
<evidence type="ECO:0000313" key="3">
    <source>
        <dbReference type="EMBL" id="ADE12177.1"/>
    </source>
</evidence>
<proteinExistence type="predicted"/>
<dbReference type="KEGG" id="slt:Slit_1948"/>
<dbReference type="InterPro" id="IPR019080">
    <property type="entry name" value="YqaJ_viral_recombinase"/>
</dbReference>
<dbReference type="Gene3D" id="3.90.320.10">
    <property type="match status" value="1"/>
</dbReference>
<dbReference type="GO" id="GO:0004519">
    <property type="term" value="F:endonuclease activity"/>
    <property type="evidence" value="ECO:0007669"/>
    <property type="project" value="UniProtKB-KW"/>
</dbReference>
<dbReference type="Pfam" id="PF09588">
    <property type="entry name" value="YqaJ"/>
    <property type="match status" value="1"/>
</dbReference>
<protein>
    <submittedName>
        <fullName evidence="3">Phage-type endonuclease</fullName>
    </submittedName>
</protein>
<evidence type="ECO:0000313" key="4">
    <source>
        <dbReference type="Proteomes" id="UP000001625"/>
    </source>
</evidence>
<keyword evidence="3" id="KW-0540">Nuclease</keyword>
<gene>
    <name evidence="3" type="ordered locus">Slit_1948</name>
</gene>
<dbReference type="InterPro" id="IPR011604">
    <property type="entry name" value="PDDEXK-like_dom_sf"/>
</dbReference>
<dbReference type="eggNOG" id="COG4913">
    <property type="taxonomic scope" value="Bacteria"/>
</dbReference>
<dbReference type="AlphaFoldDB" id="D5CT91"/>
<keyword evidence="3" id="KW-0378">Hydrolase</keyword>
<feature type="domain" description="YqaJ viral recombinase" evidence="2">
    <location>
        <begin position="12"/>
        <end position="143"/>
    </location>
</feature>